<protein>
    <submittedName>
        <fullName evidence="2">Uncharacterized protein</fullName>
    </submittedName>
</protein>
<sequence length="616" mass="69760">MARILGVCARLPRLGTRRISFILIGISLFAVLSLIFTLPDALPDGPSLSRYTDHKFSVPIPDLKNIKNPFSTGSILNPFRHPPHPPPRQQNDTFEESSWWADWKWLVPFSSSFTLDEERSLLPPLIARPPVYCYYDDTGKKDSETKDAESELLLTWRMAWWAKGFKPIILSAAEAMNNPNYETLQRVEIDPAVKAELMRWLAFENMGGGIMSQSTLIPMGPYEDPLLVFLRRGEYPALTRWKELDTGLFVGTKEFVSSFVKSLFDSDKDELEKAKDLFSLVPQATFEMDAAPKSLAYYDEARLKKDYLKVTEEISANRAQGLLSLNKLMNAHLHVMWQNVFHDGIAVLKPLPEHSTHIVADAWELAHLLAECPDSPMPESCPPNYPKCNPCKAGQVKVTTPEAYSNASTLFTIGTVPHPYTLATLHNLVDTVDVNWIRRHMNPRDPWVIAVTKDTIGKEQGSGPRVKHIKQAIAGDPASPARSIWLTAEKEPPTDLYWNFGFVLPQNSTVGPEGTEDEDSTPVEIAKEAEILAKAVQFGTSSKAEDVKLRNTIEAWNLADTEAWKFARAFLSRRTMVRKAWEKEEERYIDGAGSEKGRHTWNRWLDRLEDKLDRRT</sequence>
<name>A0AAE8SYA0_9PEZI</name>
<dbReference type="Proteomes" id="UP001187682">
    <property type="component" value="Unassembled WGS sequence"/>
</dbReference>
<feature type="transmembrane region" description="Helical" evidence="1">
    <location>
        <begin position="21"/>
        <end position="39"/>
    </location>
</feature>
<evidence type="ECO:0000313" key="3">
    <source>
        <dbReference type="Proteomes" id="UP001187682"/>
    </source>
</evidence>
<keyword evidence="3" id="KW-1185">Reference proteome</keyword>
<evidence type="ECO:0000256" key="1">
    <source>
        <dbReference type="SAM" id="Phobius"/>
    </source>
</evidence>
<keyword evidence="1" id="KW-0812">Transmembrane</keyword>
<reference evidence="2" key="1">
    <citation type="submission" date="2018-03" db="EMBL/GenBank/DDBJ databases">
        <authorList>
            <person name="Guldener U."/>
        </authorList>
    </citation>
    <scope>NUCLEOTIDE SEQUENCE</scope>
</reference>
<dbReference type="AlphaFoldDB" id="A0AAE8SYA0"/>
<gene>
    <name evidence="2" type="ORF">DNG_08357</name>
</gene>
<dbReference type="PANTHER" id="PTHR42055">
    <property type="entry name" value="YALI0E03476P"/>
    <property type="match status" value="1"/>
</dbReference>
<keyword evidence="1" id="KW-0472">Membrane</keyword>
<keyword evidence="1" id="KW-1133">Transmembrane helix</keyword>
<comment type="caution">
    <text evidence="2">The sequence shown here is derived from an EMBL/GenBank/DDBJ whole genome shotgun (WGS) entry which is preliminary data.</text>
</comment>
<dbReference type="PANTHER" id="PTHR42055:SF1">
    <property type="entry name" value="YALI0E03476P"/>
    <property type="match status" value="1"/>
</dbReference>
<dbReference type="EMBL" id="ONZQ02000013">
    <property type="protein sequence ID" value="SPO05670.1"/>
    <property type="molecule type" value="Genomic_DNA"/>
</dbReference>
<organism evidence="2 3">
    <name type="scientific">Cephalotrichum gorgonifer</name>
    <dbReference type="NCBI Taxonomy" id="2041049"/>
    <lineage>
        <taxon>Eukaryota</taxon>
        <taxon>Fungi</taxon>
        <taxon>Dikarya</taxon>
        <taxon>Ascomycota</taxon>
        <taxon>Pezizomycotina</taxon>
        <taxon>Sordariomycetes</taxon>
        <taxon>Hypocreomycetidae</taxon>
        <taxon>Microascales</taxon>
        <taxon>Microascaceae</taxon>
        <taxon>Cephalotrichum</taxon>
    </lineage>
</organism>
<evidence type="ECO:0000313" key="2">
    <source>
        <dbReference type="EMBL" id="SPO05670.1"/>
    </source>
</evidence>
<proteinExistence type="predicted"/>
<accession>A0AAE8SYA0</accession>